<dbReference type="PANTHER" id="PTHR32338:SF10">
    <property type="entry name" value="N-ACETYL-GAMMA-GLUTAMYL-PHOSPHATE REDUCTASE, CHLOROPLASTIC-RELATED"/>
    <property type="match status" value="1"/>
</dbReference>
<dbReference type="AlphaFoldDB" id="A0A381TIW2"/>
<dbReference type="GO" id="GO:0051287">
    <property type="term" value="F:NAD binding"/>
    <property type="evidence" value="ECO:0007669"/>
    <property type="project" value="InterPro"/>
</dbReference>
<protein>
    <recommendedName>
        <fullName evidence="2">Semialdehyde dehydrogenase NAD-binding domain-containing protein</fullName>
    </recommendedName>
</protein>
<reference evidence="3" key="1">
    <citation type="submission" date="2018-05" db="EMBL/GenBank/DDBJ databases">
        <authorList>
            <person name="Lanie J.A."/>
            <person name="Ng W.-L."/>
            <person name="Kazmierczak K.M."/>
            <person name="Andrzejewski T.M."/>
            <person name="Davidsen T.M."/>
            <person name="Wayne K.J."/>
            <person name="Tettelin H."/>
            <person name="Glass J.I."/>
            <person name="Rusch D."/>
            <person name="Podicherti R."/>
            <person name="Tsui H.-C.T."/>
            <person name="Winkler M.E."/>
        </authorList>
    </citation>
    <scope>NUCLEOTIDE SEQUENCE</scope>
</reference>
<dbReference type="InterPro" id="IPR050085">
    <property type="entry name" value="AGPR"/>
</dbReference>
<dbReference type="SUPFAM" id="SSF51735">
    <property type="entry name" value="NAD(P)-binding Rossmann-fold domains"/>
    <property type="match status" value="1"/>
</dbReference>
<dbReference type="GO" id="GO:0006526">
    <property type="term" value="P:L-arginine biosynthetic process"/>
    <property type="evidence" value="ECO:0007669"/>
    <property type="project" value="UniProtKB-KW"/>
</dbReference>
<dbReference type="SMART" id="SM00859">
    <property type="entry name" value="Semialdhyde_dh"/>
    <property type="match status" value="1"/>
</dbReference>
<evidence type="ECO:0000313" key="3">
    <source>
        <dbReference type="EMBL" id="SVA15441.1"/>
    </source>
</evidence>
<name>A0A381TIW2_9ZZZZ</name>
<dbReference type="Gene3D" id="3.40.50.720">
    <property type="entry name" value="NAD(P)-binding Rossmann-like Domain"/>
    <property type="match status" value="1"/>
</dbReference>
<sequence>MRRIAIIGASGFTGAELLRLCAGHPDFEVAVATGETQAGTAVADLYPSLAAHYPDLTYAPADPSAVDGCDVAFLGLPHGASQALVPELLDRVGHVVDLAADFRLRDAALYPTWYGE</sequence>
<gene>
    <name evidence="3" type="ORF">METZ01_LOCUS68295</name>
</gene>
<dbReference type="InterPro" id="IPR000534">
    <property type="entry name" value="Semialdehyde_DH_NAD-bd"/>
</dbReference>
<feature type="domain" description="Semialdehyde dehydrogenase NAD-binding" evidence="2">
    <location>
        <begin position="3"/>
        <end position="116"/>
    </location>
</feature>
<accession>A0A381TIW2</accession>
<keyword evidence="1" id="KW-0055">Arginine biosynthesis</keyword>
<evidence type="ECO:0000259" key="2">
    <source>
        <dbReference type="SMART" id="SM00859"/>
    </source>
</evidence>
<proteinExistence type="predicted"/>
<dbReference type="PANTHER" id="PTHR32338">
    <property type="entry name" value="N-ACETYL-GAMMA-GLUTAMYL-PHOSPHATE REDUCTASE, CHLOROPLASTIC-RELATED-RELATED"/>
    <property type="match status" value="1"/>
</dbReference>
<organism evidence="3">
    <name type="scientific">marine metagenome</name>
    <dbReference type="NCBI Taxonomy" id="408172"/>
    <lineage>
        <taxon>unclassified sequences</taxon>
        <taxon>metagenomes</taxon>
        <taxon>ecological metagenomes</taxon>
    </lineage>
</organism>
<evidence type="ECO:0000256" key="1">
    <source>
        <dbReference type="ARBA" id="ARBA00022571"/>
    </source>
</evidence>
<feature type="non-terminal residue" evidence="3">
    <location>
        <position position="116"/>
    </location>
</feature>
<dbReference type="InterPro" id="IPR036291">
    <property type="entry name" value="NAD(P)-bd_dom_sf"/>
</dbReference>
<dbReference type="CDD" id="cd17895">
    <property type="entry name" value="AGPR_1_N"/>
    <property type="match status" value="1"/>
</dbReference>
<dbReference type="GO" id="GO:0016620">
    <property type="term" value="F:oxidoreductase activity, acting on the aldehyde or oxo group of donors, NAD or NADP as acceptor"/>
    <property type="evidence" value="ECO:0007669"/>
    <property type="project" value="InterPro"/>
</dbReference>
<keyword evidence="1" id="KW-0028">Amino-acid biosynthesis</keyword>
<dbReference type="EMBL" id="UINC01004588">
    <property type="protein sequence ID" value="SVA15441.1"/>
    <property type="molecule type" value="Genomic_DNA"/>
</dbReference>
<dbReference type="Pfam" id="PF01118">
    <property type="entry name" value="Semialdhyde_dh"/>
    <property type="match status" value="1"/>
</dbReference>